<evidence type="ECO:0000256" key="4">
    <source>
        <dbReference type="ARBA" id="ARBA00022840"/>
    </source>
</evidence>
<dbReference type="InterPro" id="IPR017871">
    <property type="entry name" value="ABC_transporter-like_CS"/>
</dbReference>
<dbReference type="EMBL" id="JOTN01000009">
    <property type="protein sequence ID" value="KEK19166.1"/>
    <property type="molecule type" value="Genomic_DNA"/>
</dbReference>
<feature type="domain" description="ABC transporter" evidence="5">
    <location>
        <begin position="2"/>
        <end position="229"/>
    </location>
</feature>
<keyword evidence="3" id="KW-0547">Nucleotide-binding</keyword>
<keyword evidence="4" id="KW-0067">ATP-binding</keyword>
<dbReference type="PROSITE" id="PS50893">
    <property type="entry name" value="ABC_TRANSPORTER_2"/>
    <property type="match status" value="1"/>
</dbReference>
<dbReference type="PROSITE" id="PS00211">
    <property type="entry name" value="ABC_TRANSPORTER_1"/>
    <property type="match status" value="1"/>
</dbReference>
<evidence type="ECO:0000256" key="3">
    <source>
        <dbReference type="ARBA" id="ARBA00022741"/>
    </source>
</evidence>
<dbReference type="SMART" id="SM00382">
    <property type="entry name" value="AAA"/>
    <property type="match status" value="1"/>
</dbReference>
<evidence type="ECO:0000313" key="6">
    <source>
        <dbReference type="EMBL" id="KEK19166.1"/>
    </source>
</evidence>
<dbReference type="STRING" id="574376.BAMA_24490"/>
<evidence type="ECO:0000259" key="5">
    <source>
        <dbReference type="PROSITE" id="PS50893"/>
    </source>
</evidence>
<dbReference type="InterPro" id="IPR027417">
    <property type="entry name" value="P-loop_NTPase"/>
</dbReference>
<dbReference type="Proteomes" id="UP000027822">
    <property type="component" value="Unassembled WGS sequence"/>
</dbReference>
<comment type="similarity">
    <text evidence="1">Belongs to the ABC transporter superfamily.</text>
</comment>
<keyword evidence="7" id="KW-1185">Reference proteome</keyword>
<dbReference type="Pfam" id="PF00005">
    <property type="entry name" value="ABC_tran"/>
    <property type="match status" value="1"/>
</dbReference>
<dbReference type="PANTHER" id="PTHR43335">
    <property type="entry name" value="ABC TRANSPORTER, ATP-BINDING PROTEIN"/>
    <property type="match status" value="1"/>
</dbReference>
<dbReference type="PANTHER" id="PTHR43335:SF2">
    <property type="entry name" value="ABC TRANSPORTER, ATP-BINDING PROTEIN"/>
    <property type="match status" value="1"/>
</dbReference>
<sequence>MIAVKHISKFYKNKKVLQDVSLHIEGVYGLVGPNGAGKTTLMRALAGLIPVNEGSVTIDDINNISTNDVKDSIAYLPQDFTIYPRSTVDECLHHIAVLKGIKDKQIRRDRVDTVLQQVNLQHVRNVKVKNLSGGMRKRVGIAQMFLTEPSILIIDEPTAGLDISERIRFRNLLRELSKNKTIIISSHIVEDVEFLCTKIGVLQNGIVLQEGAPSHIAQLAKGFVWEFTIHRDKLAEVLKIYTVIHMKEEDHDYVRVKVLAKTKPFNAKPSEPTLLDGYLSLIHSEGKSEEIHGAI</sequence>
<comment type="caution">
    <text evidence="6">The sequence shown here is derived from an EMBL/GenBank/DDBJ whole genome shotgun (WGS) entry which is preliminary data.</text>
</comment>
<dbReference type="InterPro" id="IPR003593">
    <property type="entry name" value="AAA+_ATPase"/>
</dbReference>
<dbReference type="GO" id="GO:0016887">
    <property type="term" value="F:ATP hydrolysis activity"/>
    <property type="evidence" value="ECO:0007669"/>
    <property type="project" value="InterPro"/>
</dbReference>
<dbReference type="InterPro" id="IPR003439">
    <property type="entry name" value="ABC_transporter-like_ATP-bd"/>
</dbReference>
<gene>
    <name evidence="6" type="ORF">BAMA_24490</name>
</gene>
<dbReference type="Gene3D" id="3.40.50.300">
    <property type="entry name" value="P-loop containing nucleotide triphosphate hydrolases"/>
    <property type="match status" value="1"/>
</dbReference>
<dbReference type="GO" id="GO:0005524">
    <property type="term" value="F:ATP binding"/>
    <property type="evidence" value="ECO:0007669"/>
    <property type="project" value="UniProtKB-KW"/>
</dbReference>
<accession>A0A073JXZ3</accession>
<name>A0A073JXZ3_9BACI</name>
<proteinExistence type="inferred from homology"/>
<dbReference type="AlphaFoldDB" id="A0A073JXZ3"/>
<evidence type="ECO:0000256" key="2">
    <source>
        <dbReference type="ARBA" id="ARBA00022448"/>
    </source>
</evidence>
<organism evidence="6 7">
    <name type="scientific">Bacillus manliponensis</name>
    <dbReference type="NCBI Taxonomy" id="574376"/>
    <lineage>
        <taxon>Bacteria</taxon>
        <taxon>Bacillati</taxon>
        <taxon>Bacillota</taxon>
        <taxon>Bacilli</taxon>
        <taxon>Bacillales</taxon>
        <taxon>Bacillaceae</taxon>
        <taxon>Bacillus</taxon>
        <taxon>Bacillus cereus group</taxon>
    </lineage>
</organism>
<dbReference type="RefSeq" id="WP_034639516.1">
    <property type="nucleotide sequence ID" value="NZ_CBCSJC010000008.1"/>
</dbReference>
<evidence type="ECO:0000313" key="7">
    <source>
        <dbReference type="Proteomes" id="UP000027822"/>
    </source>
</evidence>
<dbReference type="SUPFAM" id="SSF52540">
    <property type="entry name" value="P-loop containing nucleoside triphosphate hydrolases"/>
    <property type="match status" value="1"/>
</dbReference>
<reference evidence="6 7" key="1">
    <citation type="submission" date="2014-06" db="EMBL/GenBank/DDBJ databases">
        <title>Draft genome sequence of Bacillus manliponensis JCM 15802 (MCCC 1A00708).</title>
        <authorList>
            <person name="Lai Q."/>
            <person name="Liu Y."/>
            <person name="Shao Z."/>
        </authorList>
    </citation>
    <scope>NUCLEOTIDE SEQUENCE [LARGE SCALE GENOMIC DNA]</scope>
    <source>
        <strain evidence="6 7">JCM 15802</strain>
    </source>
</reference>
<evidence type="ECO:0000256" key="1">
    <source>
        <dbReference type="ARBA" id="ARBA00005417"/>
    </source>
</evidence>
<dbReference type="eggNOG" id="COG1131">
    <property type="taxonomic scope" value="Bacteria"/>
</dbReference>
<keyword evidence="2" id="KW-0813">Transport</keyword>
<protein>
    <recommendedName>
        <fullName evidence="5">ABC transporter domain-containing protein</fullName>
    </recommendedName>
</protein>